<protein>
    <submittedName>
        <fullName evidence="1">Polyketide cyclase</fullName>
    </submittedName>
</protein>
<dbReference type="AlphaFoldDB" id="A0A9W4AZJ7"/>
<accession>A0A9W4AZJ7</accession>
<proteinExistence type="predicted"/>
<evidence type="ECO:0000313" key="1">
    <source>
        <dbReference type="EMBL" id="BBY91311.1"/>
    </source>
</evidence>
<dbReference type="InterPro" id="IPR023393">
    <property type="entry name" value="START-like_dom_sf"/>
</dbReference>
<reference evidence="1 2" key="1">
    <citation type="journal article" date="2019" name="Emerg. Microbes Infect.">
        <title>Comprehensive subspecies identification of 175 nontuberculous mycobacteria species based on 7547 genomic profiles.</title>
        <authorList>
            <person name="Matsumoto Y."/>
            <person name="Kinjo T."/>
            <person name="Motooka D."/>
            <person name="Nabeya D."/>
            <person name="Jung N."/>
            <person name="Uechi K."/>
            <person name="Horii T."/>
            <person name="Iida T."/>
            <person name="Fujita J."/>
            <person name="Nakamura S."/>
        </authorList>
    </citation>
    <scope>NUCLEOTIDE SEQUENCE [LARGE SCALE GENOMIC DNA]</scope>
    <source>
        <strain evidence="1 2">JCM 6399</strain>
    </source>
</reference>
<keyword evidence="2" id="KW-1185">Reference proteome</keyword>
<evidence type="ECO:0000313" key="2">
    <source>
        <dbReference type="Proteomes" id="UP000465785"/>
    </source>
</evidence>
<dbReference type="Gene3D" id="3.30.530.20">
    <property type="match status" value="1"/>
</dbReference>
<gene>
    <name evidence="1" type="ORF">MGALJ_09800</name>
</gene>
<dbReference type="CDD" id="cd07821">
    <property type="entry name" value="PYR_PYL_RCAR_like"/>
    <property type="match status" value="1"/>
</dbReference>
<dbReference type="Proteomes" id="UP000465785">
    <property type="component" value="Chromosome"/>
</dbReference>
<dbReference type="KEGG" id="mgau:MGALJ_09800"/>
<dbReference type="SUPFAM" id="SSF55961">
    <property type="entry name" value="Bet v1-like"/>
    <property type="match status" value="1"/>
</dbReference>
<dbReference type="Pfam" id="PF10604">
    <property type="entry name" value="Polyketide_cyc2"/>
    <property type="match status" value="1"/>
</dbReference>
<organism evidence="1 2">
    <name type="scientific">Mycobacterium gallinarum</name>
    <dbReference type="NCBI Taxonomy" id="39689"/>
    <lineage>
        <taxon>Bacteria</taxon>
        <taxon>Bacillati</taxon>
        <taxon>Actinomycetota</taxon>
        <taxon>Actinomycetes</taxon>
        <taxon>Mycobacteriales</taxon>
        <taxon>Mycobacteriaceae</taxon>
        <taxon>Mycobacterium</taxon>
    </lineage>
</organism>
<dbReference type="EMBL" id="AP022601">
    <property type="protein sequence ID" value="BBY91311.1"/>
    <property type="molecule type" value="Genomic_DNA"/>
</dbReference>
<name>A0A9W4AZJ7_9MYCO</name>
<dbReference type="InterPro" id="IPR019587">
    <property type="entry name" value="Polyketide_cyclase/dehydratase"/>
</dbReference>
<sequence length="149" mass="16424">MAATMSFRVEQSSSAQPSVLFDTFLDVESWPGWMPTVSTASWERRGAPVTGVGGIRRVRMNGSTVRDEITDGSRPSHHAYITTLPGFWPVKDYRGDIRIHELPNGSLVIWTATFVSPVPGLGKPLRFMLRTLITRLAAALAKRAEGGRQ</sequence>